<feature type="compositionally biased region" description="Gly residues" evidence="1">
    <location>
        <begin position="215"/>
        <end position="230"/>
    </location>
</feature>
<evidence type="ECO:0000256" key="1">
    <source>
        <dbReference type="SAM" id="MobiDB-lite"/>
    </source>
</evidence>
<feature type="region of interest" description="Disordered" evidence="1">
    <location>
        <begin position="89"/>
        <end position="145"/>
    </location>
</feature>
<keyword evidence="3" id="KW-1185">Reference proteome</keyword>
<feature type="region of interest" description="Disordered" evidence="1">
    <location>
        <begin position="185"/>
        <end position="285"/>
    </location>
</feature>
<feature type="region of interest" description="Disordered" evidence="1">
    <location>
        <begin position="1"/>
        <end position="54"/>
    </location>
</feature>
<feature type="compositionally biased region" description="Basic residues" evidence="1">
    <location>
        <begin position="1"/>
        <end position="17"/>
    </location>
</feature>
<evidence type="ECO:0000313" key="3">
    <source>
        <dbReference type="Proteomes" id="UP000316096"/>
    </source>
</evidence>
<dbReference type="Proteomes" id="UP000316096">
    <property type="component" value="Unassembled WGS sequence"/>
</dbReference>
<gene>
    <name evidence="2" type="ORF">FB559_0162</name>
</gene>
<reference evidence="2 3" key="1">
    <citation type="submission" date="2019-06" db="EMBL/GenBank/DDBJ databases">
        <title>Sequencing the genomes of 1000 actinobacteria strains.</title>
        <authorList>
            <person name="Klenk H.-P."/>
        </authorList>
    </citation>
    <scope>NUCLEOTIDE SEQUENCE [LARGE SCALE GENOMIC DNA]</scope>
    <source>
        <strain evidence="2 3">DSM 102200</strain>
    </source>
</reference>
<dbReference type="EMBL" id="VFOZ01000001">
    <property type="protein sequence ID" value="TQL94680.1"/>
    <property type="molecule type" value="Genomic_DNA"/>
</dbReference>
<evidence type="ECO:0000313" key="2">
    <source>
        <dbReference type="EMBL" id="TQL94680.1"/>
    </source>
</evidence>
<name>A0A543CCG0_9ACTN</name>
<proteinExistence type="predicted"/>
<comment type="caution">
    <text evidence="2">The sequence shown here is derived from an EMBL/GenBank/DDBJ whole genome shotgun (WGS) entry which is preliminary data.</text>
</comment>
<organism evidence="2 3">
    <name type="scientific">Actinoallomurus bryophytorum</name>
    <dbReference type="NCBI Taxonomy" id="1490222"/>
    <lineage>
        <taxon>Bacteria</taxon>
        <taxon>Bacillati</taxon>
        <taxon>Actinomycetota</taxon>
        <taxon>Actinomycetes</taxon>
        <taxon>Streptosporangiales</taxon>
        <taxon>Thermomonosporaceae</taxon>
        <taxon>Actinoallomurus</taxon>
    </lineage>
</organism>
<feature type="compositionally biased region" description="Low complexity" evidence="1">
    <location>
        <begin position="255"/>
        <end position="275"/>
    </location>
</feature>
<dbReference type="AlphaFoldDB" id="A0A543CCG0"/>
<accession>A0A543CCG0</accession>
<feature type="compositionally biased region" description="Basic and acidic residues" evidence="1">
    <location>
        <begin position="124"/>
        <end position="136"/>
    </location>
</feature>
<evidence type="ECO:0008006" key="4">
    <source>
        <dbReference type="Google" id="ProtNLM"/>
    </source>
</evidence>
<sequence>MTHRARWRRRDGRRRAGIRTVRPCPTGGRHGTRGRVPAPQGSRRHLGRAAAPQRHDGIRAAPLLRSGHDGIRAAPISHTIRAAIGTRAAMRPDARASARTADSAQHPPTQVQSTVRTPVRPCHRPADQDLHHDHQTGLRAWRGGPRRCPGGRGLWGAGVLKTVAGVPNPYLGQDRLGRASVRRPYRHHLGPGRTQVERSATAAPDSDARRRAGALPGGGQAGRGQEGAGGFVHRAGSSARRALRPVAALDITRSPGPGARRPPAQGAEPPAGQAEPVDHALGRSQGGTTTKIHLACEGHGRPLSAVLTGGNGNDYTMSEKVMAGTCIHAAAAGTGMEAADPRARRQGLQPPRDPHPPTSSPYRRGHPRTP</sequence>
<feature type="region of interest" description="Disordered" evidence="1">
    <location>
        <begin position="334"/>
        <end position="370"/>
    </location>
</feature>
<protein>
    <recommendedName>
        <fullName evidence="4">DDE family transposase</fullName>
    </recommendedName>
</protein>
<feature type="compositionally biased region" description="Polar residues" evidence="1">
    <location>
        <begin position="106"/>
        <end position="116"/>
    </location>
</feature>